<evidence type="ECO:0000259" key="7">
    <source>
        <dbReference type="PROSITE" id="PS50923"/>
    </source>
</evidence>
<evidence type="ECO:0000256" key="5">
    <source>
        <dbReference type="PROSITE-ProRule" id="PRU00302"/>
    </source>
</evidence>
<dbReference type="GeneID" id="20236041"/>
<dbReference type="SMART" id="SM00032">
    <property type="entry name" value="CCP"/>
    <property type="match status" value="2"/>
</dbReference>
<dbReference type="PANTHER" id="PTHR19325:SF575">
    <property type="entry name" value="LOCOMOTION-RELATED PROTEIN HIKARU GENKI"/>
    <property type="match status" value="1"/>
</dbReference>
<dbReference type="KEGG" id="lgi:LOTGIDRAFT_153602"/>
<keyword evidence="4" id="KW-0325">Glycoprotein</keyword>
<protein>
    <recommendedName>
        <fullName evidence="11">Sushi domain-containing protein</fullName>
    </recommendedName>
</protein>
<evidence type="ECO:0000256" key="2">
    <source>
        <dbReference type="ARBA" id="ARBA00022737"/>
    </source>
</evidence>
<dbReference type="AlphaFoldDB" id="V4ACW6"/>
<reference evidence="9 10" key="1">
    <citation type="journal article" date="2013" name="Nature">
        <title>Insights into bilaterian evolution from three spiralian genomes.</title>
        <authorList>
            <person name="Simakov O."/>
            <person name="Marletaz F."/>
            <person name="Cho S.J."/>
            <person name="Edsinger-Gonzales E."/>
            <person name="Havlak P."/>
            <person name="Hellsten U."/>
            <person name="Kuo D.H."/>
            <person name="Larsson T."/>
            <person name="Lv J."/>
            <person name="Arendt D."/>
            <person name="Savage R."/>
            <person name="Osoegawa K."/>
            <person name="de Jong P."/>
            <person name="Grimwood J."/>
            <person name="Chapman J.A."/>
            <person name="Shapiro H."/>
            <person name="Aerts A."/>
            <person name="Otillar R.P."/>
            <person name="Terry A.Y."/>
            <person name="Boore J.L."/>
            <person name="Grigoriev I.V."/>
            <person name="Lindberg D.R."/>
            <person name="Seaver E.C."/>
            <person name="Weisblat D.A."/>
            <person name="Putnam N.H."/>
            <person name="Rokhsar D.S."/>
        </authorList>
    </citation>
    <scope>NUCLEOTIDE SEQUENCE [LARGE SCALE GENOMIC DNA]</scope>
</reference>
<dbReference type="STRING" id="225164.V4ACW6"/>
<dbReference type="Gene3D" id="2.10.70.10">
    <property type="entry name" value="Complement Module, domain 1"/>
    <property type="match status" value="2"/>
</dbReference>
<evidence type="ECO:0000256" key="3">
    <source>
        <dbReference type="ARBA" id="ARBA00023157"/>
    </source>
</evidence>
<dbReference type="PROSITE" id="PS50948">
    <property type="entry name" value="PAN"/>
    <property type="match status" value="1"/>
</dbReference>
<feature type="disulfide bond" evidence="5">
    <location>
        <begin position="105"/>
        <end position="132"/>
    </location>
</feature>
<evidence type="ECO:0000256" key="4">
    <source>
        <dbReference type="ARBA" id="ARBA00023180"/>
    </source>
</evidence>
<sequence length="301" mass="34016">MNTILCSILLLSVTTLILIDADCVGYPNVSNADFHRNEQCSDIVEMTCSDGYKMEAAIKLISEMWKYQKPVCKLGQCMSDPEIENGALDTDIASRDIGIEYSYTCNPGFGKYGNEGHVICTEAGEWEANITCEDPEIENGALDTDISSRDIGIEYSYTCNPGFGKYGNDGLVICTEAREWEANITCEDCFKYTWKKYVKKKPYRTRYGRNQISCRRACNNDDRCTTWFASFVSCELHGKPTIAISRESLRNCKKKCAKLADCELMSWNFICTLFNVTMDNLPRKHKVLSRNGAFIGENLCK</sequence>
<dbReference type="InterPro" id="IPR003609">
    <property type="entry name" value="Pan_app"/>
</dbReference>
<dbReference type="OrthoDB" id="6127264at2759"/>
<dbReference type="RefSeq" id="XP_009057877.1">
    <property type="nucleotide sequence ID" value="XM_009059629.1"/>
</dbReference>
<evidence type="ECO:0008006" key="11">
    <source>
        <dbReference type="Google" id="ProtNLM"/>
    </source>
</evidence>
<evidence type="ECO:0000256" key="1">
    <source>
        <dbReference type="ARBA" id="ARBA00022659"/>
    </source>
</evidence>
<evidence type="ECO:0000256" key="6">
    <source>
        <dbReference type="SAM" id="SignalP"/>
    </source>
</evidence>
<evidence type="ECO:0000313" key="10">
    <source>
        <dbReference type="Proteomes" id="UP000030746"/>
    </source>
</evidence>
<dbReference type="InterPro" id="IPR000436">
    <property type="entry name" value="Sushi_SCR_CCP_dom"/>
</dbReference>
<dbReference type="CDD" id="cd00033">
    <property type="entry name" value="CCP"/>
    <property type="match status" value="1"/>
</dbReference>
<keyword evidence="1 5" id="KW-0768">Sushi</keyword>
<dbReference type="Pfam" id="PF00084">
    <property type="entry name" value="Sushi"/>
    <property type="match status" value="2"/>
</dbReference>
<proteinExistence type="predicted"/>
<feature type="signal peptide" evidence="6">
    <location>
        <begin position="1"/>
        <end position="21"/>
    </location>
</feature>
<dbReference type="SUPFAM" id="SSF57535">
    <property type="entry name" value="Complement control module/SCR domain"/>
    <property type="match status" value="2"/>
</dbReference>
<organism evidence="9 10">
    <name type="scientific">Lottia gigantea</name>
    <name type="common">Giant owl limpet</name>
    <dbReference type="NCBI Taxonomy" id="225164"/>
    <lineage>
        <taxon>Eukaryota</taxon>
        <taxon>Metazoa</taxon>
        <taxon>Spiralia</taxon>
        <taxon>Lophotrochozoa</taxon>
        <taxon>Mollusca</taxon>
        <taxon>Gastropoda</taxon>
        <taxon>Patellogastropoda</taxon>
        <taxon>Lottioidea</taxon>
        <taxon>Lottiidae</taxon>
        <taxon>Lottia</taxon>
    </lineage>
</organism>
<dbReference type="PROSITE" id="PS50923">
    <property type="entry name" value="SUSHI"/>
    <property type="match status" value="1"/>
</dbReference>
<feature type="disulfide bond" evidence="5">
    <location>
        <begin position="77"/>
        <end position="120"/>
    </location>
</feature>
<gene>
    <name evidence="9" type="ORF">LOTGIDRAFT_153602</name>
</gene>
<dbReference type="Gene3D" id="2.20.28.230">
    <property type="match status" value="1"/>
</dbReference>
<dbReference type="InterPro" id="IPR035976">
    <property type="entry name" value="Sushi/SCR/CCP_sf"/>
</dbReference>
<feature type="chain" id="PRO_5004715937" description="Sushi domain-containing protein" evidence="6">
    <location>
        <begin position="22"/>
        <end position="301"/>
    </location>
</feature>
<dbReference type="EMBL" id="KB202283">
    <property type="protein sequence ID" value="ESO91171.1"/>
    <property type="molecule type" value="Genomic_DNA"/>
</dbReference>
<dbReference type="CTD" id="20236041"/>
<name>V4ACW6_LOTGI</name>
<keyword evidence="3 5" id="KW-1015">Disulfide bond</keyword>
<dbReference type="InterPro" id="IPR050350">
    <property type="entry name" value="Compl-Cell_Adhes-Reg"/>
</dbReference>
<dbReference type="HOGENOM" id="CLU_077500_0_0_1"/>
<feature type="domain" description="Sushi" evidence="7">
    <location>
        <begin position="75"/>
        <end position="134"/>
    </location>
</feature>
<accession>V4ACW6</accession>
<evidence type="ECO:0000259" key="8">
    <source>
        <dbReference type="PROSITE" id="PS50948"/>
    </source>
</evidence>
<keyword evidence="10" id="KW-1185">Reference proteome</keyword>
<evidence type="ECO:0000313" key="9">
    <source>
        <dbReference type="EMBL" id="ESO91171.1"/>
    </source>
</evidence>
<feature type="domain" description="Apple" evidence="8">
    <location>
        <begin position="218"/>
        <end position="300"/>
    </location>
</feature>
<dbReference type="Proteomes" id="UP000030746">
    <property type="component" value="Unassembled WGS sequence"/>
</dbReference>
<dbReference type="PANTHER" id="PTHR19325">
    <property type="entry name" value="COMPLEMENT COMPONENT-RELATED SUSHI DOMAIN-CONTAINING"/>
    <property type="match status" value="1"/>
</dbReference>
<keyword evidence="6" id="KW-0732">Signal</keyword>
<keyword evidence="2" id="KW-0677">Repeat</keyword>